<feature type="chain" id="PRO_5046325062" evidence="1">
    <location>
        <begin position="18"/>
        <end position="437"/>
    </location>
</feature>
<dbReference type="Proteomes" id="UP000745859">
    <property type="component" value="Unassembled WGS sequence"/>
</dbReference>
<comment type="caution">
    <text evidence="3">The sequence shown here is derived from an EMBL/GenBank/DDBJ whole genome shotgun (WGS) entry which is preliminary data.</text>
</comment>
<dbReference type="SUPFAM" id="SSF52833">
    <property type="entry name" value="Thioredoxin-like"/>
    <property type="match status" value="1"/>
</dbReference>
<gene>
    <name evidence="3" type="ORF">FHR24_000253</name>
</gene>
<evidence type="ECO:0000313" key="4">
    <source>
        <dbReference type="Proteomes" id="UP000745859"/>
    </source>
</evidence>
<organism evidence="3 4">
    <name type="scientific">Wenyingzhuangia heitensis</name>
    <dbReference type="NCBI Taxonomy" id="1487859"/>
    <lineage>
        <taxon>Bacteria</taxon>
        <taxon>Pseudomonadati</taxon>
        <taxon>Bacteroidota</taxon>
        <taxon>Flavobacteriia</taxon>
        <taxon>Flavobacteriales</taxon>
        <taxon>Flavobacteriaceae</taxon>
        <taxon>Wenyingzhuangia</taxon>
    </lineage>
</organism>
<dbReference type="PROSITE" id="PS51352">
    <property type="entry name" value="THIOREDOXIN_2"/>
    <property type="match status" value="1"/>
</dbReference>
<evidence type="ECO:0000313" key="3">
    <source>
        <dbReference type="EMBL" id="NIJ43814.1"/>
    </source>
</evidence>
<keyword evidence="1" id="KW-0732">Signal</keyword>
<evidence type="ECO:0000259" key="2">
    <source>
        <dbReference type="PROSITE" id="PS51352"/>
    </source>
</evidence>
<keyword evidence="4" id="KW-1185">Reference proteome</keyword>
<dbReference type="RefSeq" id="WP_167182711.1">
    <property type="nucleotide sequence ID" value="NZ_JAASQL010000001.1"/>
</dbReference>
<proteinExistence type="predicted"/>
<evidence type="ECO:0000256" key="1">
    <source>
        <dbReference type="SAM" id="SignalP"/>
    </source>
</evidence>
<sequence length="437" mass="50007">MKYIRFLFLIITQFVAAQNTVTGMFTDSISKIKSVALYQFKNGTPEYVKFTEVDKNTFTFAMDNLPSGYYKALYQNVTSGFVDFIYNKENVKFKINSKVGQPSVAYLSSRENQLIASYNYSMLQLQSKLDSVQMAFFRKPSADVAFYKEIKSKIDGAQNYYKDLAKNDYCLSLIKASKRYNAPIPYTLPGNYISSIQKHFFDYIDFKDQGLQDSDFLKKRVTDYVFYLHQSESKETENRLFISAIKKVDSLLENTELKEGILADLIQKLIAKENSVVLKETVAVYKNLPLAIQNDKLLKETEQLSKTLLRVVAPNIKISTTENLYSLSGSKNYLIVFWSSSCSHCTAEIPKVKALLKEHTEVTVVSVGLEKKEDKTKWASKIKEYPTWKNVISLGKWSSIDAKNYSVNATPSYFVLNANKRIIAKPSSLEKLQEIFQ</sequence>
<accession>A0ABX0U4P2</accession>
<dbReference type="InterPro" id="IPR013766">
    <property type="entry name" value="Thioredoxin_domain"/>
</dbReference>
<reference evidence="3 4" key="1">
    <citation type="submission" date="2020-03" db="EMBL/GenBank/DDBJ databases">
        <title>Genomic Encyclopedia of Type Strains, Phase IV (KMG-IV): sequencing the most valuable type-strain genomes for metagenomic binning, comparative biology and taxonomic classification.</title>
        <authorList>
            <person name="Goeker M."/>
        </authorList>
    </citation>
    <scope>NUCLEOTIDE SEQUENCE [LARGE SCALE GENOMIC DNA]</scope>
    <source>
        <strain evidence="3 4">DSM 101599</strain>
    </source>
</reference>
<protein>
    <submittedName>
        <fullName evidence="3">Thiol-disulfide isomerase/thioredoxin</fullName>
    </submittedName>
</protein>
<dbReference type="InterPro" id="IPR036249">
    <property type="entry name" value="Thioredoxin-like_sf"/>
</dbReference>
<dbReference type="GO" id="GO:0016853">
    <property type="term" value="F:isomerase activity"/>
    <property type="evidence" value="ECO:0007669"/>
    <property type="project" value="UniProtKB-KW"/>
</dbReference>
<dbReference type="EMBL" id="JAASQL010000001">
    <property type="protein sequence ID" value="NIJ43814.1"/>
    <property type="molecule type" value="Genomic_DNA"/>
</dbReference>
<dbReference type="InterPro" id="IPR012336">
    <property type="entry name" value="Thioredoxin-like_fold"/>
</dbReference>
<dbReference type="Pfam" id="PF13905">
    <property type="entry name" value="Thioredoxin_8"/>
    <property type="match status" value="1"/>
</dbReference>
<feature type="domain" description="Thioredoxin" evidence="2">
    <location>
        <begin position="307"/>
        <end position="437"/>
    </location>
</feature>
<name>A0ABX0U4P2_9FLAO</name>
<keyword evidence="3" id="KW-0413">Isomerase</keyword>
<feature type="signal peptide" evidence="1">
    <location>
        <begin position="1"/>
        <end position="17"/>
    </location>
</feature>
<dbReference type="Gene3D" id="3.40.30.10">
    <property type="entry name" value="Glutaredoxin"/>
    <property type="match status" value="1"/>
</dbReference>